<dbReference type="SUPFAM" id="SSF48726">
    <property type="entry name" value="Immunoglobulin"/>
    <property type="match status" value="1"/>
</dbReference>
<accession>A0ABQ9HR28</accession>
<evidence type="ECO:0000313" key="4">
    <source>
        <dbReference type="EMBL" id="KAJ8886829.1"/>
    </source>
</evidence>
<dbReference type="EMBL" id="JARBHB010000004">
    <property type="protein sequence ID" value="KAJ8886829.1"/>
    <property type="molecule type" value="Genomic_DNA"/>
</dbReference>
<dbReference type="Gene3D" id="2.60.40.10">
    <property type="entry name" value="Immunoglobulins"/>
    <property type="match status" value="1"/>
</dbReference>
<dbReference type="Proteomes" id="UP001159363">
    <property type="component" value="Chromosome X"/>
</dbReference>
<gene>
    <name evidence="4" type="ORF">PR048_013041</name>
</gene>
<evidence type="ECO:0000313" key="5">
    <source>
        <dbReference type="Proteomes" id="UP001159363"/>
    </source>
</evidence>
<dbReference type="InterPro" id="IPR036179">
    <property type="entry name" value="Ig-like_dom_sf"/>
</dbReference>
<keyword evidence="2" id="KW-1133">Transmembrane helix</keyword>
<keyword evidence="2" id="KW-0812">Transmembrane</keyword>
<reference evidence="4 5" key="1">
    <citation type="submission" date="2023-02" db="EMBL/GenBank/DDBJ databases">
        <title>LHISI_Scaffold_Assembly.</title>
        <authorList>
            <person name="Stuart O.P."/>
            <person name="Cleave R."/>
            <person name="Magrath M.J.L."/>
            <person name="Mikheyev A.S."/>
        </authorList>
    </citation>
    <scope>NUCLEOTIDE SEQUENCE [LARGE SCALE GENOMIC DNA]</scope>
    <source>
        <strain evidence="4">Daus_M_001</strain>
        <tissue evidence="4">Leg muscle</tissue>
    </source>
</reference>
<name>A0ABQ9HR28_9NEOP</name>
<comment type="caution">
    <text evidence="4">The sequence shown here is derived from an EMBL/GenBank/DDBJ whole genome shotgun (WGS) entry which is preliminary data.</text>
</comment>
<evidence type="ECO:0000259" key="3">
    <source>
        <dbReference type="PROSITE" id="PS50835"/>
    </source>
</evidence>
<dbReference type="SMART" id="SM00408">
    <property type="entry name" value="IGc2"/>
    <property type="match status" value="1"/>
</dbReference>
<proteinExistence type="predicted"/>
<dbReference type="PROSITE" id="PS50835">
    <property type="entry name" value="IG_LIKE"/>
    <property type="match status" value="1"/>
</dbReference>
<evidence type="ECO:0000256" key="2">
    <source>
        <dbReference type="SAM" id="Phobius"/>
    </source>
</evidence>
<organism evidence="4 5">
    <name type="scientific">Dryococelus australis</name>
    <dbReference type="NCBI Taxonomy" id="614101"/>
    <lineage>
        <taxon>Eukaryota</taxon>
        <taxon>Metazoa</taxon>
        <taxon>Ecdysozoa</taxon>
        <taxon>Arthropoda</taxon>
        <taxon>Hexapoda</taxon>
        <taxon>Insecta</taxon>
        <taxon>Pterygota</taxon>
        <taxon>Neoptera</taxon>
        <taxon>Polyneoptera</taxon>
        <taxon>Phasmatodea</taxon>
        <taxon>Verophasmatodea</taxon>
        <taxon>Anareolatae</taxon>
        <taxon>Phasmatidae</taxon>
        <taxon>Eurycanthinae</taxon>
        <taxon>Dryococelus</taxon>
    </lineage>
</organism>
<feature type="domain" description="Ig-like" evidence="3">
    <location>
        <begin position="379"/>
        <end position="498"/>
    </location>
</feature>
<feature type="region of interest" description="Disordered" evidence="1">
    <location>
        <begin position="254"/>
        <end position="280"/>
    </location>
</feature>
<protein>
    <recommendedName>
        <fullName evidence="3">Ig-like domain-containing protein</fullName>
    </recommendedName>
</protein>
<feature type="transmembrane region" description="Helical" evidence="2">
    <location>
        <begin position="7"/>
        <end position="27"/>
    </location>
</feature>
<keyword evidence="2" id="KW-0472">Membrane</keyword>
<dbReference type="Pfam" id="PF13927">
    <property type="entry name" value="Ig_3"/>
    <property type="match status" value="1"/>
</dbReference>
<dbReference type="InterPro" id="IPR007110">
    <property type="entry name" value="Ig-like_dom"/>
</dbReference>
<feature type="transmembrane region" description="Helical" evidence="2">
    <location>
        <begin position="39"/>
        <end position="61"/>
    </location>
</feature>
<dbReference type="InterPro" id="IPR003598">
    <property type="entry name" value="Ig_sub2"/>
</dbReference>
<evidence type="ECO:0000256" key="1">
    <source>
        <dbReference type="SAM" id="MobiDB-lite"/>
    </source>
</evidence>
<dbReference type="InterPro" id="IPR013783">
    <property type="entry name" value="Ig-like_fold"/>
</dbReference>
<keyword evidence="5" id="KW-1185">Reference proteome</keyword>
<sequence>MISIQVMHFLIFQLITSNSSSLIIFLRRFLMLQLQGKKFVWSVWLLAIAAGCNSSGVLIAADRYSSSSSLPPAQATPTPLSPFPCLPSYSSRCIPHTLLPPCSQSTAVYLWVVAREERRSRAAGSKLSIGSPEDEGSGLVLRMCLWAAALVRGELKVDEIVNIGDCVNRLIGFDLAGISLYNEIVDFIDSVVPRRYYCPGTQPAKDVLIPPRAVFTASCLSRRLEKGVHQPLRFYATCCAWLVGNDMPSGHFTSTIPKPSLNKPSGRAPRSGLSLSTKSPHGSTLIPIRIPRSGLEEHCWVAGVAAEGGRRLGHASYLSRPPTITAPRLASHGPIMAAYGVHISGSDMHAESAHCEASTGIQCCIQQQISELTWHQGFPRVPFRIIYGAGLRACLLLASLSLLPQHCLACLLCVVTGLGGEWNGALLCLVMTAGSVLVHVIPAPSYNWTRRGASLPRGAVISNYNRVLTIPHVQVEDQGEYVCRAANERAAIENVRVSHRSKINEYALHPDGAFNKPLHSWMSLRESTLPDSEREVVGFDALLAT</sequence>